<evidence type="ECO:0000259" key="9">
    <source>
        <dbReference type="PROSITE" id="PS50217"/>
    </source>
</evidence>
<dbReference type="SMART" id="SM00338">
    <property type="entry name" value="BRLZ"/>
    <property type="match status" value="1"/>
</dbReference>
<dbReference type="InterPro" id="IPR046347">
    <property type="entry name" value="bZIP_sf"/>
</dbReference>
<evidence type="ECO:0000256" key="4">
    <source>
        <dbReference type="ARBA" id="ARBA00023163"/>
    </source>
</evidence>
<dbReference type="InParanoid" id="A0A152A767"/>
<feature type="compositionally biased region" description="Polar residues" evidence="8">
    <location>
        <begin position="314"/>
        <end position="324"/>
    </location>
</feature>
<keyword evidence="2" id="KW-0805">Transcription regulation</keyword>
<comment type="similarity">
    <text evidence="1">Belongs to the bZIP family.</text>
</comment>
<dbReference type="FunCoup" id="A0A152A767">
    <property type="interactions" value="401"/>
</dbReference>
<evidence type="ECO:0000256" key="8">
    <source>
        <dbReference type="SAM" id="MobiDB-lite"/>
    </source>
</evidence>
<dbReference type="CDD" id="cd14686">
    <property type="entry name" value="bZIP"/>
    <property type="match status" value="1"/>
</dbReference>
<evidence type="ECO:0000256" key="2">
    <source>
        <dbReference type="ARBA" id="ARBA00023015"/>
    </source>
</evidence>
<keyword evidence="3" id="KW-0238">DNA-binding</keyword>
<feature type="coiled-coil region" evidence="7">
    <location>
        <begin position="50"/>
        <end position="81"/>
    </location>
</feature>
<comment type="function">
    <text evidence="6">Probable transcriptional regulator.</text>
</comment>
<dbReference type="GO" id="GO:0005634">
    <property type="term" value="C:nucleus"/>
    <property type="evidence" value="ECO:0007669"/>
    <property type="project" value="TreeGrafter"/>
</dbReference>
<dbReference type="InterPro" id="IPR004827">
    <property type="entry name" value="bZIP"/>
</dbReference>
<proteinExistence type="inferred from homology"/>
<keyword evidence="7" id="KW-0175">Coiled coil</keyword>
<evidence type="ECO:0000256" key="3">
    <source>
        <dbReference type="ARBA" id="ARBA00023125"/>
    </source>
</evidence>
<feature type="domain" description="BZIP" evidence="9">
    <location>
        <begin position="308"/>
        <end position="359"/>
    </location>
</feature>
<feature type="compositionally biased region" description="Low complexity" evidence="8">
    <location>
        <begin position="655"/>
        <end position="665"/>
    </location>
</feature>
<reference evidence="10 11" key="1">
    <citation type="submission" date="2015-12" db="EMBL/GenBank/DDBJ databases">
        <title>Dictyostelia acquired genes for synthesis and detection of signals that induce cell-type specialization by lateral gene transfer from prokaryotes.</title>
        <authorList>
            <person name="Gloeckner G."/>
            <person name="Schaap P."/>
        </authorList>
    </citation>
    <scope>NUCLEOTIDE SEQUENCE [LARGE SCALE GENOMIC DNA]</scope>
    <source>
        <strain evidence="10 11">TK</strain>
    </source>
</reference>
<dbReference type="Pfam" id="PF00170">
    <property type="entry name" value="bZIP_1"/>
    <property type="match status" value="1"/>
</dbReference>
<sequence>MEEFESFFSQLIPTAEQDIWLVGGANSNNNNNNNNTGWNLNSSLQNLQNNEQMKEQIQMFQQQQQQQQQQMQQQLLNFQQQQYQIRQQQLGILGQNPQTPFNLGAIDQTLPPITNLQQINTLFSPQQAQPNSPVQLSIQQQLQQQLQQHQFPFISGNNSNNSNNNNTNVNNINNNNNNNNSNLNESLLVPQLSSSPSTGSSTNFTTPVFQNGTAVTSTTTNNTTTGKNKPKKPSAAKAKGGKNKQPKNVQTPPQPQQTNNNNNNNNNTCTDFINNFQNSSSNNNTPILSGSPSLDDYLNQDDDEEDDMKKKNSNRVNQNLASRNYRQRRKDYIKEIENKMAALTFENHQLKKENESLKETGGVEIMRPEPELVSMVMEGKQIIVQLSYALKKNDERTLIYLLHLFHCAIAKRYSIIEREVEKIVHPYTQGKLAAMGYVPKTDKWWFLNCIAGPGSDGWISLYKKEAEINEEQSQQLDTLRNQHYKLDQSLVAEREQLDKDIKRFFYTKILVLPNNPLEIGDIPCHPYGGDLQTLQPILNQPLDISQLLEFARKLESLKRNFIQHRNIMLDTISSLSSILTPQQEAMLLVRIHYYTGYDIGHMELLKEVWTNIVSQNKNITSPMNISEALKKMTESTNVIPTVEQIVKPPQFHQYTPKQPQQQSTKKAAKKTKSSLKTGVDKNFTPLPDVHQTHVEPRIVSHDPTAIPPPTTLTNNDKKYHWYNYGGNS</sequence>
<evidence type="ECO:0000256" key="6">
    <source>
        <dbReference type="ARBA" id="ARBA00037139"/>
    </source>
</evidence>
<keyword evidence="5" id="KW-0539">Nucleus</keyword>
<dbReference type="OrthoDB" id="19883at2759"/>
<dbReference type="PANTHER" id="PTHR14312:SF2">
    <property type="entry name" value="GLYCOSYLTRANSFERASE-RELATED"/>
    <property type="match status" value="1"/>
</dbReference>
<feature type="compositionally biased region" description="Low complexity" evidence="8">
    <location>
        <begin position="157"/>
        <end position="227"/>
    </location>
</feature>
<comment type="caution">
    <text evidence="10">The sequence shown here is derived from an EMBL/GenBank/DDBJ whole genome shotgun (WGS) entry which is preliminary data.</text>
</comment>
<feature type="coiled-coil region" evidence="7">
    <location>
        <begin position="333"/>
        <end position="360"/>
    </location>
</feature>
<dbReference type="AlphaFoldDB" id="A0A152A767"/>
<keyword evidence="11" id="KW-1185">Reference proteome</keyword>
<evidence type="ECO:0000313" key="10">
    <source>
        <dbReference type="EMBL" id="KYR02069.1"/>
    </source>
</evidence>
<accession>A0A152A767</accession>
<evidence type="ECO:0000256" key="7">
    <source>
        <dbReference type="SAM" id="Coils"/>
    </source>
</evidence>
<protein>
    <submittedName>
        <fullName evidence="10">Putative basic-leucine zipper transcription factor</fullName>
    </submittedName>
</protein>
<dbReference type="OMA" id="KPPQFHQ"/>
<dbReference type="Gene3D" id="1.20.5.170">
    <property type="match status" value="1"/>
</dbReference>
<feature type="compositionally biased region" description="Basic residues" evidence="8">
    <location>
        <begin position="228"/>
        <end position="245"/>
    </location>
</feature>
<evidence type="ECO:0000313" key="11">
    <source>
        <dbReference type="Proteomes" id="UP000076078"/>
    </source>
</evidence>
<organism evidence="10 11">
    <name type="scientific">Tieghemostelium lacteum</name>
    <name type="common">Slime mold</name>
    <name type="synonym">Dictyostelium lacteum</name>
    <dbReference type="NCBI Taxonomy" id="361077"/>
    <lineage>
        <taxon>Eukaryota</taxon>
        <taxon>Amoebozoa</taxon>
        <taxon>Evosea</taxon>
        <taxon>Eumycetozoa</taxon>
        <taxon>Dictyostelia</taxon>
        <taxon>Dictyosteliales</taxon>
        <taxon>Raperosteliaceae</taxon>
        <taxon>Tieghemostelium</taxon>
    </lineage>
</organism>
<feature type="region of interest" description="Disordered" evidence="8">
    <location>
        <begin position="651"/>
        <end position="688"/>
    </location>
</feature>
<keyword evidence="4" id="KW-0804">Transcription</keyword>
<name>A0A152A767_TIELA</name>
<dbReference type="Proteomes" id="UP000076078">
    <property type="component" value="Unassembled WGS sequence"/>
</dbReference>
<dbReference type="SUPFAM" id="SSF57959">
    <property type="entry name" value="Leucine zipper domain"/>
    <property type="match status" value="1"/>
</dbReference>
<feature type="region of interest" description="Disordered" evidence="8">
    <location>
        <begin position="152"/>
        <end position="324"/>
    </location>
</feature>
<dbReference type="EMBL" id="LODT01000004">
    <property type="protein sequence ID" value="KYR02069.1"/>
    <property type="molecule type" value="Genomic_DNA"/>
</dbReference>
<evidence type="ECO:0000256" key="1">
    <source>
        <dbReference type="ARBA" id="ARBA00007163"/>
    </source>
</evidence>
<dbReference type="STRING" id="361077.A0A152A767"/>
<dbReference type="PROSITE" id="PS50217">
    <property type="entry name" value="BZIP"/>
    <property type="match status" value="1"/>
</dbReference>
<dbReference type="GO" id="GO:0043565">
    <property type="term" value="F:sequence-specific DNA binding"/>
    <property type="evidence" value="ECO:0007669"/>
    <property type="project" value="TreeGrafter"/>
</dbReference>
<evidence type="ECO:0000256" key="5">
    <source>
        <dbReference type="ARBA" id="ARBA00023242"/>
    </source>
</evidence>
<dbReference type="PANTHER" id="PTHR14312">
    <property type="entry name" value="CREB/ATF BZIP TRANSCRIPTION FACTOR"/>
    <property type="match status" value="1"/>
</dbReference>
<dbReference type="GO" id="GO:0003700">
    <property type="term" value="F:DNA-binding transcription factor activity"/>
    <property type="evidence" value="ECO:0007669"/>
    <property type="project" value="InterPro"/>
</dbReference>
<gene>
    <name evidence="10" type="ORF">DLAC_00868</name>
</gene>
<feature type="compositionally biased region" description="Low complexity" evidence="8">
    <location>
        <begin position="246"/>
        <end position="284"/>
    </location>
</feature>